<evidence type="ECO:0000256" key="4">
    <source>
        <dbReference type="ARBA" id="ARBA00022801"/>
    </source>
</evidence>
<sequence length="473" mass="53515">MTKPIFRSSCTSILIGKKASLDGTVIIGRNEDSRTAWPKHLQFNPHRQQPNAEFISKANKFRLALPEVAYQYSATPEWTDHYGIFAEDGINEYHVAISATESAYANERVLAVDPFELETGLLEEAIITVVLPYVKTAREGVRRLGKIIDEHGSAEANGILFADQDEAWYFEVGSGHQWVAQRIPDDQYAVVANQLAIQVVDFKDADQFITSPNLESFVQDHHLWPADRPFNFRRIFGTADDSDLVYNTPRVWSGQRLLTPSVTQQPHSFELPFTRRPDDPISIAQAERVLSDHFQGTDFDLVANPQATIRYRPISVATTQESHLLQLRSGVDESLVGIHWLAMGVSAQSVYVPFYSTGVKVPMMYTRGKETYTNNSAYWLFKQASVLLDRNWQHYQRQLMSTQDQVNQRMWQQLVKSDQVIAELPNEGKQKAIDEANLKVASIAIKGYQKLVTDLITAQTAASPLNFRVDPNL</sequence>
<dbReference type="GO" id="GO:0006508">
    <property type="term" value="P:proteolysis"/>
    <property type="evidence" value="ECO:0007669"/>
    <property type="project" value="UniProtKB-KW"/>
</dbReference>
<proteinExistence type="inferred from homology"/>
<comment type="catalytic activity">
    <reaction evidence="1">
        <text>an L-aminoacyl-L-amino acid + H2O = 2 an L-alpha-amino acid</text>
        <dbReference type="Rhea" id="RHEA:48940"/>
        <dbReference type="ChEBI" id="CHEBI:15377"/>
        <dbReference type="ChEBI" id="CHEBI:59869"/>
        <dbReference type="ChEBI" id="CHEBI:77460"/>
        <dbReference type="EC" id="3.4.13.19"/>
    </reaction>
</comment>
<comment type="caution">
    <text evidence="7">The sequence shown here is derived from an EMBL/GenBank/DDBJ whole genome shotgun (WGS) entry which is preliminary data.</text>
</comment>
<keyword evidence="5 6" id="KW-0224">Dipeptidase</keyword>
<dbReference type="EC" id="3.4.-.-" evidence="6"/>
<dbReference type="PANTHER" id="PTHR12994">
    <property type="entry name" value="SECERNIN"/>
    <property type="match status" value="1"/>
</dbReference>
<dbReference type="NCBIfam" id="NF033678">
    <property type="entry name" value="C69_fam_dipept"/>
    <property type="match status" value="1"/>
</dbReference>
<name>A0A0R1VYS2_9LACO</name>
<keyword evidence="3 6" id="KW-0645">Protease</keyword>
<dbReference type="GO" id="GO:0070004">
    <property type="term" value="F:cysteine-type exopeptidase activity"/>
    <property type="evidence" value="ECO:0007669"/>
    <property type="project" value="InterPro"/>
</dbReference>
<keyword evidence="8" id="KW-1185">Reference proteome</keyword>
<keyword evidence="4 6" id="KW-0378">Hydrolase</keyword>
<accession>A0A0R1VYS2</accession>
<gene>
    <name evidence="7" type="ORF">FC15_GL001300</name>
</gene>
<evidence type="ECO:0000256" key="5">
    <source>
        <dbReference type="ARBA" id="ARBA00022997"/>
    </source>
</evidence>
<dbReference type="InterPro" id="IPR047804">
    <property type="entry name" value="C69_dipept_A-like"/>
</dbReference>
<evidence type="ECO:0000256" key="2">
    <source>
        <dbReference type="ARBA" id="ARBA00007225"/>
    </source>
</evidence>
<dbReference type="EMBL" id="AZFX01000036">
    <property type="protein sequence ID" value="KRM10695.1"/>
    <property type="molecule type" value="Genomic_DNA"/>
</dbReference>
<comment type="similarity">
    <text evidence="2 6">Belongs to the peptidase C69 family.</text>
</comment>
<evidence type="ECO:0000256" key="3">
    <source>
        <dbReference type="ARBA" id="ARBA00022670"/>
    </source>
</evidence>
<dbReference type="GO" id="GO:0016805">
    <property type="term" value="F:dipeptidase activity"/>
    <property type="evidence" value="ECO:0007669"/>
    <property type="project" value="UniProtKB-KW"/>
</dbReference>
<dbReference type="PATRIC" id="fig|1423735.3.peg.1346"/>
<dbReference type="PANTHER" id="PTHR12994:SF17">
    <property type="entry name" value="LD30995P"/>
    <property type="match status" value="1"/>
</dbReference>
<organism evidence="7 8">
    <name type="scientific">Lapidilactobacillus concavus DSM 17758</name>
    <dbReference type="NCBI Taxonomy" id="1423735"/>
    <lineage>
        <taxon>Bacteria</taxon>
        <taxon>Bacillati</taxon>
        <taxon>Bacillota</taxon>
        <taxon>Bacilli</taxon>
        <taxon>Lactobacillales</taxon>
        <taxon>Lactobacillaceae</taxon>
        <taxon>Lapidilactobacillus</taxon>
    </lineage>
</organism>
<reference evidence="7 8" key="1">
    <citation type="journal article" date="2015" name="Genome Announc.">
        <title>Expanding the biotechnology potential of lactobacilli through comparative genomics of 213 strains and associated genera.</title>
        <authorList>
            <person name="Sun Z."/>
            <person name="Harris H.M."/>
            <person name="McCann A."/>
            <person name="Guo C."/>
            <person name="Argimon S."/>
            <person name="Zhang W."/>
            <person name="Yang X."/>
            <person name="Jeffery I.B."/>
            <person name="Cooney J.C."/>
            <person name="Kagawa T.F."/>
            <person name="Liu W."/>
            <person name="Song Y."/>
            <person name="Salvetti E."/>
            <person name="Wrobel A."/>
            <person name="Rasinkangas P."/>
            <person name="Parkhill J."/>
            <person name="Rea M.C."/>
            <person name="O'Sullivan O."/>
            <person name="Ritari J."/>
            <person name="Douillard F.P."/>
            <person name="Paul Ross R."/>
            <person name="Yang R."/>
            <person name="Briner A.E."/>
            <person name="Felis G.E."/>
            <person name="de Vos W.M."/>
            <person name="Barrangou R."/>
            <person name="Klaenhammer T.R."/>
            <person name="Caufield P.W."/>
            <person name="Cui Y."/>
            <person name="Zhang H."/>
            <person name="O'Toole P.W."/>
        </authorList>
    </citation>
    <scope>NUCLEOTIDE SEQUENCE [LARGE SCALE GENOMIC DNA]</scope>
    <source>
        <strain evidence="7 8">DSM 17758</strain>
    </source>
</reference>
<dbReference type="Pfam" id="PF03577">
    <property type="entry name" value="Peptidase_C69"/>
    <property type="match status" value="1"/>
</dbReference>
<dbReference type="InterPro" id="IPR005322">
    <property type="entry name" value="Peptidase_C69"/>
</dbReference>
<dbReference type="Proteomes" id="UP000051315">
    <property type="component" value="Unassembled WGS sequence"/>
</dbReference>
<evidence type="ECO:0000313" key="7">
    <source>
        <dbReference type="EMBL" id="KRM10695.1"/>
    </source>
</evidence>
<dbReference type="AlphaFoldDB" id="A0A0R1VYS2"/>
<evidence type="ECO:0000256" key="6">
    <source>
        <dbReference type="RuleBase" id="RU364089"/>
    </source>
</evidence>
<evidence type="ECO:0000313" key="8">
    <source>
        <dbReference type="Proteomes" id="UP000051315"/>
    </source>
</evidence>
<protein>
    <recommendedName>
        <fullName evidence="6">Dipeptidase</fullName>
        <ecNumber evidence="6">3.4.-.-</ecNumber>
    </recommendedName>
</protein>
<dbReference type="RefSeq" id="WP_057824058.1">
    <property type="nucleotide sequence ID" value="NZ_AZFX01000036.1"/>
</dbReference>
<dbReference type="Gene3D" id="3.60.60.10">
    <property type="entry name" value="Penicillin V Acylase, Chain A"/>
    <property type="match status" value="1"/>
</dbReference>
<dbReference type="OrthoDB" id="9764088at2"/>
<evidence type="ECO:0000256" key="1">
    <source>
        <dbReference type="ARBA" id="ARBA00001670"/>
    </source>
</evidence>